<dbReference type="PATRIC" id="fig|1134406.4.peg.1238"/>
<dbReference type="InterPro" id="IPR036621">
    <property type="entry name" value="Anticodon-bd_dom_sf"/>
</dbReference>
<name>A0A0N8GMJ9_9CHLR</name>
<reference evidence="12 13" key="1">
    <citation type="submission" date="2015-07" db="EMBL/GenBank/DDBJ databases">
        <title>Genome sequence of Ornatilinea apprima DSM 23815.</title>
        <authorList>
            <person name="Hemp J."/>
            <person name="Ward L.M."/>
            <person name="Pace L.A."/>
            <person name="Fischer W.W."/>
        </authorList>
    </citation>
    <scope>NUCLEOTIDE SEQUENCE [LARGE SCALE GENOMIC DNA]</scope>
    <source>
        <strain evidence="12 13">P3M-1</strain>
    </source>
</reference>
<dbReference type="InterPro" id="IPR036754">
    <property type="entry name" value="YbaK/aa-tRNA-synt-asso_dom_sf"/>
</dbReference>
<keyword evidence="3 10" id="KW-0963">Cytoplasm</keyword>
<evidence type="ECO:0000256" key="10">
    <source>
        <dbReference type="HAMAP-Rule" id="MF_01569"/>
    </source>
</evidence>
<dbReference type="PROSITE" id="PS50862">
    <property type="entry name" value="AA_TRNA_LIGASE_II"/>
    <property type="match status" value="1"/>
</dbReference>
<organism evidence="12 13">
    <name type="scientific">Ornatilinea apprima</name>
    <dbReference type="NCBI Taxonomy" id="1134406"/>
    <lineage>
        <taxon>Bacteria</taxon>
        <taxon>Bacillati</taxon>
        <taxon>Chloroflexota</taxon>
        <taxon>Anaerolineae</taxon>
        <taxon>Anaerolineales</taxon>
        <taxon>Anaerolineaceae</taxon>
        <taxon>Ornatilinea</taxon>
    </lineage>
</organism>
<dbReference type="SUPFAM" id="SSF55826">
    <property type="entry name" value="YbaK/ProRS associated domain"/>
    <property type="match status" value="1"/>
</dbReference>
<dbReference type="InterPro" id="IPR004154">
    <property type="entry name" value="Anticodon-bd"/>
</dbReference>
<dbReference type="STRING" id="1134406.ADN00_12725"/>
<dbReference type="CDD" id="cd04334">
    <property type="entry name" value="ProRS-INS"/>
    <property type="match status" value="1"/>
</dbReference>
<dbReference type="SUPFAM" id="SSF55681">
    <property type="entry name" value="Class II aaRS and biotin synthetases"/>
    <property type="match status" value="1"/>
</dbReference>
<dbReference type="OrthoDB" id="9809052at2"/>
<keyword evidence="4 10" id="KW-0436">Ligase</keyword>
<dbReference type="PANTHER" id="PTHR42753">
    <property type="entry name" value="MITOCHONDRIAL RIBOSOME PROTEIN L39/PROLYL-TRNA LIGASE FAMILY MEMBER"/>
    <property type="match status" value="1"/>
</dbReference>
<dbReference type="InterPro" id="IPR023717">
    <property type="entry name" value="Pro-tRNA-Synthase_IIa_type1"/>
</dbReference>
<dbReference type="Pfam" id="PF04073">
    <property type="entry name" value="tRNA_edit"/>
    <property type="match status" value="1"/>
</dbReference>
<dbReference type="NCBIfam" id="NF006625">
    <property type="entry name" value="PRK09194.1"/>
    <property type="match status" value="1"/>
</dbReference>
<dbReference type="EC" id="6.1.1.15" evidence="10"/>
<dbReference type="InterPro" id="IPR006195">
    <property type="entry name" value="aa-tRNA-synth_II"/>
</dbReference>
<comment type="subcellular location">
    <subcellularLocation>
        <location evidence="1 10">Cytoplasm</location>
    </subcellularLocation>
</comment>
<keyword evidence="5 10" id="KW-0547">Nucleotide-binding</keyword>
<dbReference type="InterPro" id="IPR050062">
    <property type="entry name" value="Pro-tRNA_synthetase"/>
</dbReference>
<comment type="caution">
    <text evidence="12">The sequence shown here is derived from an EMBL/GenBank/DDBJ whole genome shotgun (WGS) entry which is preliminary data.</text>
</comment>
<proteinExistence type="inferred from homology"/>
<feature type="domain" description="Aminoacyl-transfer RNA synthetases class-II family profile" evidence="11">
    <location>
        <begin position="46"/>
        <end position="468"/>
    </location>
</feature>
<dbReference type="PRINTS" id="PR01046">
    <property type="entry name" value="TRNASYNTHPRO"/>
</dbReference>
<protein>
    <recommendedName>
        <fullName evidence="10">Proline--tRNA ligase</fullName>
        <ecNumber evidence="10">6.1.1.15</ecNumber>
    </recommendedName>
    <alternativeName>
        <fullName evidence="10">Prolyl-tRNA synthetase</fullName>
        <shortName evidence="10">ProRS</shortName>
    </alternativeName>
</protein>
<evidence type="ECO:0000256" key="2">
    <source>
        <dbReference type="ARBA" id="ARBA00011738"/>
    </source>
</evidence>
<dbReference type="EMBL" id="LGCL01000027">
    <property type="protein sequence ID" value="KPL75506.1"/>
    <property type="molecule type" value="Genomic_DNA"/>
</dbReference>
<evidence type="ECO:0000256" key="1">
    <source>
        <dbReference type="ARBA" id="ARBA00004496"/>
    </source>
</evidence>
<evidence type="ECO:0000256" key="5">
    <source>
        <dbReference type="ARBA" id="ARBA00022741"/>
    </source>
</evidence>
<comment type="catalytic activity">
    <reaction evidence="9 10">
        <text>tRNA(Pro) + L-proline + ATP = L-prolyl-tRNA(Pro) + AMP + diphosphate</text>
        <dbReference type="Rhea" id="RHEA:14305"/>
        <dbReference type="Rhea" id="RHEA-COMP:9700"/>
        <dbReference type="Rhea" id="RHEA-COMP:9702"/>
        <dbReference type="ChEBI" id="CHEBI:30616"/>
        <dbReference type="ChEBI" id="CHEBI:33019"/>
        <dbReference type="ChEBI" id="CHEBI:60039"/>
        <dbReference type="ChEBI" id="CHEBI:78442"/>
        <dbReference type="ChEBI" id="CHEBI:78532"/>
        <dbReference type="ChEBI" id="CHEBI:456215"/>
        <dbReference type="EC" id="6.1.1.15"/>
    </reaction>
</comment>
<dbReference type="RefSeq" id="WP_075063397.1">
    <property type="nucleotide sequence ID" value="NZ_LGCL01000027.1"/>
</dbReference>
<dbReference type="InterPro" id="IPR004500">
    <property type="entry name" value="Pro-tRNA-synth_IIa_bac-type"/>
</dbReference>
<dbReference type="InterPro" id="IPR002316">
    <property type="entry name" value="Pro-tRNA-ligase_IIa"/>
</dbReference>
<sequence>MSQLFGHTLREVPSDAEIASHQLLLRAGYMVQLGAGIFNTLHLGKRVQTKIEKILRDEMDAIGGQEISMPVVQPADVWKQTGRYYQIGAEMSRFKDRKDSDMVLAMTHEEATAYLTRALVQSYKHLPRLVYHIQTKWRDDPRPRAGLIRVREFTMKDSYSLDADYEGLERQYRAHYQSYFNIFHRCGLPVVAVKSDTGMMGGKLAHEFMYLAPIGEDTLIHCEGCGYIANRQIASFRKAAAAPEEPRPLEKIATPGTKTIRDLAALLNIPEAKTAKAVFMVATISEADQDRDVLVFAVVRGDMDVNETKLTNAVKAKDLRPARDEEIRAIGAEPGYASPIGLKGALIVVDDSVASSPNLVAGANEEGFHLGNVNYGRDFSADIVTDIAVAEEGYACPDCGAPLRASRGVEVGNIFKLGTRYSDALGCVYTDAEGKERPVIMGSYGIGVGRLMACAAEEHHDEYGLIWPISIAPYQVHLVSIFGNDADADAVYQRLTAAGIEVLYDDRNERPGVKFNDADLIGIPLRVTVSQRSLEAGGVEFKRRADKDKTILPLEGLEERLRAEIAALQAEIDRGVVEVTYRD</sequence>
<evidence type="ECO:0000259" key="11">
    <source>
        <dbReference type="PROSITE" id="PS50862"/>
    </source>
</evidence>
<dbReference type="SUPFAM" id="SSF52954">
    <property type="entry name" value="Class II aaRS ABD-related"/>
    <property type="match status" value="1"/>
</dbReference>
<dbReference type="InterPro" id="IPR044140">
    <property type="entry name" value="ProRS_anticodon_short"/>
</dbReference>
<gene>
    <name evidence="10" type="primary">proS</name>
    <name evidence="12" type="ORF">ADN00_12725</name>
</gene>
<evidence type="ECO:0000256" key="6">
    <source>
        <dbReference type="ARBA" id="ARBA00022840"/>
    </source>
</evidence>
<dbReference type="GO" id="GO:0002161">
    <property type="term" value="F:aminoacyl-tRNA deacylase activity"/>
    <property type="evidence" value="ECO:0007669"/>
    <property type="project" value="InterPro"/>
</dbReference>
<keyword evidence="7 10" id="KW-0648">Protein biosynthesis</keyword>
<dbReference type="AlphaFoldDB" id="A0A0N8GMJ9"/>
<comment type="function">
    <text evidence="10">Catalyzes the attachment of proline to tRNA(Pro) in a two-step reaction: proline is first activated by ATP to form Pro-AMP and then transferred to the acceptor end of tRNA(Pro). As ProRS can inadvertently accommodate and process non-cognate amino acids such as alanine and cysteine, to avoid such errors it has two additional distinct editing activities against alanine. One activity is designated as 'pretransfer' editing and involves the tRNA(Pro)-independent hydrolysis of activated Ala-AMP. The other activity is designated 'posttransfer' editing and involves deacylation of mischarged Ala-tRNA(Pro). The misacylated Cys-tRNA(Pro) is not edited by ProRS.</text>
</comment>
<accession>A0A0N8GMJ9</accession>
<dbReference type="PANTHER" id="PTHR42753:SF2">
    <property type="entry name" value="PROLINE--TRNA LIGASE"/>
    <property type="match status" value="1"/>
</dbReference>
<evidence type="ECO:0000256" key="3">
    <source>
        <dbReference type="ARBA" id="ARBA00022490"/>
    </source>
</evidence>
<evidence type="ECO:0000256" key="8">
    <source>
        <dbReference type="ARBA" id="ARBA00023146"/>
    </source>
</evidence>
<evidence type="ECO:0000256" key="4">
    <source>
        <dbReference type="ARBA" id="ARBA00022598"/>
    </source>
</evidence>
<dbReference type="GO" id="GO:0005524">
    <property type="term" value="F:ATP binding"/>
    <property type="evidence" value="ECO:0007669"/>
    <property type="project" value="UniProtKB-UniRule"/>
</dbReference>
<dbReference type="Pfam" id="PF00587">
    <property type="entry name" value="tRNA-synt_2b"/>
    <property type="match status" value="1"/>
</dbReference>
<dbReference type="Gene3D" id="3.90.960.10">
    <property type="entry name" value="YbaK/aminoacyl-tRNA synthetase-associated domain"/>
    <property type="match status" value="1"/>
</dbReference>
<dbReference type="Pfam" id="PF03129">
    <property type="entry name" value="HGTP_anticodon"/>
    <property type="match status" value="1"/>
</dbReference>
<dbReference type="HAMAP" id="MF_01569">
    <property type="entry name" value="Pro_tRNA_synth_type1"/>
    <property type="match status" value="1"/>
</dbReference>
<dbReference type="Gene3D" id="3.30.930.10">
    <property type="entry name" value="Bira Bifunctional Protein, Domain 2"/>
    <property type="match status" value="2"/>
</dbReference>
<evidence type="ECO:0000256" key="9">
    <source>
        <dbReference type="ARBA" id="ARBA00047671"/>
    </source>
</evidence>
<dbReference type="Gene3D" id="3.40.50.800">
    <property type="entry name" value="Anticodon-binding domain"/>
    <property type="match status" value="1"/>
</dbReference>
<evidence type="ECO:0000313" key="12">
    <source>
        <dbReference type="EMBL" id="KPL75506.1"/>
    </source>
</evidence>
<dbReference type="Proteomes" id="UP000050417">
    <property type="component" value="Unassembled WGS sequence"/>
</dbReference>
<dbReference type="NCBIfam" id="TIGR00409">
    <property type="entry name" value="proS_fam_II"/>
    <property type="match status" value="1"/>
</dbReference>
<keyword evidence="8 10" id="KW-0030">Aminoacyl-tRNA synthetase</keyword>
<dbReference type="GO" id="GO:0004827">
    <property type="term" value="F:proline-tRNA ligase activity"/>
    <property type="evidence" value="ECO:0007669"/>
    <property type="project" value="UniProtKB-UniRule"/>
</dbReference>
<keyword evidence="6 10" id="KW-0067">ATP-binding</keyword>
<keyword evidence="13" id="KW-1185">Reference proteome</keyword>
<dbReference type="GO" id="GO:0006433">
    <property type="term" value="P:prolyl-tRNA aminoacylation"/>
    <property type="evidence" value="ECO:0007669"/>
    <property type="project" value="UniProtKB-UniRule"/>
</dbReference>
<evidence type="ECO:0000256" key="7">
    <source>
        <dbReference type="ARBA" id="ARBA00022917"/>
    </source>
</evidence>
<comment type="domain">
    <text evidence="10">Consists of three domains: the N-terminal catalytic domain, the editing domain and the C-terminal anticodon-binding domain.</text>
</comment>
<evidence type="ECO:0000313" key="13">
    <source>
        <dbReference type="Proteomes" id="UP000050417"/>
    </source>
</evidence>
<dbReference type="InterPro" id="IPR002314">
    <property type="entry name" value="aa-tRNA-synt_IIb"/>
</dbReference>
<comment type="similarity">
    <text evidence="10">Belongs to the class-II aminoacyl-tRNA synthetase family. ProS type 1 subfamily.</text>
</comment>
<dbReference type="CDD" id="cd00861">
    <property type="entry name" value="ProRS_anticodon_short"/>
    <property type="match status" value="1"/>
</dbReference>
<dbReference type="InterPro" id="IPR007214">
    <property type="entry name" value="YbaK/aa-tRNA-synth-assoc-dom"/>
</dbReference>
<dbReference type="InterPro" id="IPR045864">
    <property type="entry name" value="aa-tRNA-synth_II/BPL/LPL"/>
</dbReference>
<comment type="subunit">
    <text evidence="2 10">Homodimer.</text>
</comment>
<dbReference type="GO" id="GO:0005829">
    <property type="term" value="C:cytosol"/>
    <property type="evidence" value="ECO:0007669"/>
    <property type="project" value="TreeGrafter"/>
</dbReference>